<dbReference type="InterPro" id="IPR036388">
    <property type="entry name" value="WH-like_DNA-bd_sf"/>
</dbReference>
<dbReference type="InterPro" id="IPR002571">
    <property type="entry name" value="HrcA"/>
</dbReference>
<dbReference type="GO" id="GO:0003677">
    <property type="term" value="F:DNA binding"/>
    <property type="evidence" value="ECO:0007669"/>
    <property type="project" value="InterPro"/>
</dbReference>
<name>A0A6N3ETK8_9FIRM</name>
<evidence type="ECO:0000259" key="7">
    <source>
        <dbReference type="Pfam" id="PF01628"/>
    </source>
</evidence>
<dbReference type="SUPFAM" id="SSF55781">
    <property type="entry name" value="GAF domain-like"/>
    <property type="match status" value="1"/>
</dbReference>
<feature type="domain" description="Heat-inducible transcription repressor HrcA C-terminal" evidence="7">
    <location>
        <begin position="106"/>
        <end position="324"/>
    </location>
</feature>
<dbReference type="SUPFAM" id="SSF46785">
    <property type="entry name" value="Winged helix' DNA-binding domain"/>
    <property type="match status" value="1"/>
</dbReference>
<dbReference type="RefSeq" id="WP_022072170.1">
    <property type="nucleotide sequence ID" value="NZ_BAABYO010000001.1"/>
</dbReference>
<evidence type="ECO:0000313" key="8">
    <source>
        <dbReference type="EMBL" id="VYU43058.1"/>
    </source>
</evidence>
<keyword evidence="4 6" id="KW-0804">Transcription</keyword>
<dbReference type="FunFam" id="1.10.10.10:FF:000049">
    <property type="entry name" value="Heat-inducible transcription repressor HrcA"/>
    <property type="match status" value="1"/>
</dbReference>
<keyword evidence="3 6" id="KW-0346">Stress response</keyword>
<proteinExistence type="inferred from homology"/>
<organism evidence="8">
    <name type="scientific">Intestinibacter bartlettii</name>
    <dbReference type="NCBI Taxonomy" id="261299"/>
    <lineage>
        <taxon>Bacteria</taxon>
        <taxon>Bacillati</taxon>
        <taxon>Bacillota</taxon>
        <taxon>Clostridia</taxon>
        <taxon>Peptostreptococcales</taxon>
        <taxon>Peptostreptococcaceae</taxon>
        <taxon>Intestinibacter</taxon>
    </lineage>
</organism>
<accession>A0A6N3ETK8</accession>
<dbReference type="InterPro" id="IPR029016">
    <property type="entry name" value="GAF-like_dom_sf"/>
</dbReference>
<dbReference type="Gene3D" id="3.30.450.40">
    <property type="match status" value="1"/>
</dbReference>
<evidence type="ECO:0000256" key="5">
    <source>
        <dbReference type="ARBA" id="ARBA00055319"/>
    </source>
</evidence>
<dbReference type="EMBL" id="CACRUE010000039">
    <property type="protein sequence ID" value="VYU43058.1"/>
    <property type="molecule type" value="Genomic_DNA"/>
</dbReference>
<evidence type="ECO:0000256" key="1">
    <source>
        <dbReference type="ARBA" id="ARBA00022491"/>
    </source>
</evidence>
<dbReference type="NCBIfam" id="TIGR00331">
    <property type="entry name" value="hrcA"/>
    <property type="match status" value="1"/>
</dbReference>
<keyword evidence="1 6" id="KW-0678">Repressor</keyword>
<dbReference type="InterPro" id="IPR023120">
    <property type="entry name" value="WHTH_transcript_rep_HrcA_IDD"/>
</dbReference>
<dbReference type="Pfam" id="PF01628">
    <property type="entry name" value="HrcA"/>
    <property type="match status" value="1"/>
</dbReference>
<dbReference type="PANTHER" id="PTHR34824">
    <property type="entry name" value="HEAT-INDUCIBLE TRANSCRIPTION REPRESSOR HRCA"/>
    <property type="match status" value="1"/>
</dbReference>
<dbReference type="InterPro" id="IPR036390">
    <property type="entry name" value="WH_DNA-bd_sf"/>
</dbReference>
<dbReference type="Gene3D" id="1.10.10.10">
    <property type="entry name" value="Winged helix-like DNA-binding domain superfamily/Winged helix DNA-binding domain"/>
    <property type="match status" value="1"/>
</dbReference>
<evidence type="ECO:0000256" key="2">
    <source>
        <dbReference type="ARBA" id="ARBA00023015"/>
    </source>
</evidence>
<evidence type="ECO:0000256" key="6">
    <source>
        <dbReference type="HAMAP-Rule" id="MF_00081"/>
    </source>
</evidence>
<reference evidence="8" key="1">
    <citation type="submission" date="2019-11" db="EMBL/GenBank/DDBJ databases">
        <authorList>
            <person name="Feng L."/>
        </authorList>
    </citation>
    <scope>NUCLEOTIDE SEQUENCE</scope>
    <source>
        <strain evidence="8">IbartlettiiLFYP30</strain>
    </source>
</reference>
<sequence length="338" mass="37815">MELNERKMKILKAVVKDYIETAEAVGSRTISKKHNLGVSAATIRNEMADLEELGYLVQPHTSAGRVPTEKGYKLYVDLLMGTNELNDSDKEIIEKCVESNMNHIQSLIHETSKMLSQLTNYTTIGTTRLVKPSVIKHIQLVSMGEHSILLIIVTDTGDIKKSDIPTKKYLDQAKLNIISDNLTRKLGGKSITDIDNNLIAFIKYEIGEYSSIVDKLLSVLNSNVSDDDVSITLNGVTNILDYPEFNDVLKARSFLDMLETKETVAKIIQSKGILKDNTNIIIGSDNDCQQAQDCSVVTATYKVDNEQIGRISFIGPTRMDYSRIYSIINYMNILLNNK</sequence>
<dbReference type="Gene3D" id="3.30.390.60">
    <property type="entry name" value="Heat-inducible transcription repressor hrca homolog, domain 3"/>
    <property type="match status" value="1"/>
</dbReference>
<comment type="function">
    <text evidence="5 6">Negative regulator of class I heat shock genes (grpE-dnaK-dnaJ and groELS operons). Prevents heat-shock induction of these operons.</text>
</comment>
<dbReference type="GO" id="GO:0045892">
    <property type="term" value="P:negative regulation of DNA-templated transcription"/>
    <property type="evidence" value="ECO:0007669"/>
    <property type="project" value="UniProtKB-UniRule"/>
</dbReference>
<keyword evidence="2 6" id="KW-0805">Transcription regulation</keyword>
<comment type="similarity">
    <text evidence="6">Belongs to the HrcA family.</text>
</comment>
<dbReference type="HAMAP" id="MF_00081">
    <property type="entry name" value="HrcA"/>
    <property type="match status" value="1"/>
</dbReference>
<dbReference type="AlphaFoldDB" id="A0A6N3ETK8"/>
<dbReference type="PIRSF" id="PIRSF005485">
    <property type="entry name" value="HrcA"/>
    <property type="match status" value="1"/>
</dbReference>
<dbReference type="PANTHER" id="PTHR34824:SF1">
    <property type="entry name" value="HEAT-INDUCIBLE TRANSCRIPTION REPRESSOR HRCA"/>
    <property type="match status" value="1"/>
</dbReference>
<evidence type="ECO:0000256" key="4">
    <source>
        <dbReference type="ARBA" id="ARBA00023163"/>
    </source>
</evidence>
<gene>
    <name evidence="6 8" type="primary">hrcA</name>
    <name evidence="8" type="ORF">IBLFYP30_02653</name>
</gene>
<protein>
    <recommendedName>
        <fullName evidence="6">Heat-inducible transcription repressor HrcA</fullName>
    </recommendedName>
</protein>
<dbReference type="InterPro" id="IPR021153">
    <property type="entry name" value="HrcA_C"/>
</dbReference>
<evidence type="ECO:0000256" key="3">
    <source>
        <dbReference type="ARBA" id="ARBA00023016"/>
    </source>
</evidence>
<dbReference type="GeneID" id="89565559"/>